<evidence type="ECO:0008006" key="2">
    <source>
        <dbReference type="Google" id="ProtNLM"/>
    </source>
</evidence>
<accession>A0A644W2Q1</accession>
<proteinExistence type="predicted"/>
<dbReference type="EMBL" id="VSSQ01000583">
    <property type="protein sequence ID" value="MPL97981.1"/>
    <property type="molecule type" value="Genomic_DNA"/>
</dbReference>
<organism evidence="1">
    <name type="scientific">bioreactor metagenome</name>
    <dbReference type="NCBI Taxonomy" id="1076179"/>
    <lineage>
        <taxon>unclassified sequences</taxon>
        <taxon>metagenomes</taxon>
        <taxon>ecological metagenomes</taxon>
    </lineage>
</organism>
<comment type="caution">
    <text evidence="1">The sequence shown here is derived from an EMBL/GenBank/DDBJ whole genome shotgun (WGS) entry which is preliminary data.</text>
</comment>
<dbReference type="AlphaFoldDB" id="A0A644W2Q1"/>
<evidence type="ECO:0000313" key="1">
    <source>
        <dbReference type="EMBL" id="MPL97981.1"/>
    </source>
</evidence>
<gene>
    <name evidence="1" type="ORF">SDC9_44178</name>
</gene>
<name>A0A644W2Q1_9ZZZZ</name>
<protein>
    <recommendedName>
        <fullName evidence="2">NAD-specific glutamate dehydrogenase</fullName>
    </recommendedName>
</protein>
<sequence>MGLPGGCLPHLVEHLLREHALGDVVIVDGLHRLDEGRVLFPGEGGDLHPVLEELEALRVVSGDDLVAHEHHLFGGRPEDPLVLFGEGFEPVLVHVEHLRVVLVVHQCEVLLHFVELHGDDVGQRVFLSVGNAGLEGHVGLDEGNGDHVGAQGFHGLDDGGHGRGPDLESLHVFRFRDGADVVRNVAEESGVARGDNEKSRRFGCLCDLFAQGAPGDVVDSLDVREEEGHGVNFEQRGCLFEAAAPETLHGSELDSFKGLHLRAELP</sequence>
<reference evidence="1" key="1">
    <citation type="submission" date="2019-08" db="EMBL/GenBank/DDBJ databases">
        <authorList>
            <person name="Kucharzyk K."/>
            <person name="Murdoch R.W."/>
            <person name="Higgins S."/>
            <person name="Loffler F."/>
        </authorList>
    </citation>
    <scope>NUCLEOTIDE SEQUENCE</scope>
</reference>